<name>A0A109DFG4_9LACO</name>
<feature type="domain" description="6-phospho-N-acetylmuramidase N-terminal" evidence="2">
    <location>
        <begin position="2"/>
        <end position="231"/>
    </location>
</feature>
<sequence length="352" mass="39973">MLGFSVYLGHDLTSENYNYLLTMRNSGFTCVFTQLAVPDTDSETILNRLADLTNWCQKLDLKIIADVTADDLQDLGINVNSVEQIKSLSLTGLRVDHGFSTDIIAKLSKEMPIVLNASIITQQNIDDLRYSNANFEKLTAGHNFYPRPETGLDAHWMQKKNEWLKQYGLKTAAFISGNGKLRGPIFAGLPTLEKQRYENPLAAILELKDYDCDHIFVGDPQLTRDAIESITNYQKQGAITLHLDTDIPELFGNDWHNRPDVARDVVRLKESRKKMFLSTEPQDNIYARPTGSVTIDNHLYPRYEGEIEITKRDLPCNEKVNVLAQVKDYDLPLLKYVDSDTQIIFRRATKGA</sequence>
<evidence type="ECO:0000313" key="7">
    <source>
        <dbReference type="EMBL" id="MES5150248.1"/>
    </source>
</evidence>
<dbReference type="EMBL" id="WBOB01000024">
    <property type="protein sequence ID" value="KAB1976694.1"/>
    <property type="molecule type" value="Genomic_DNA"/>
</dbReference>
<protein>
    <submittedName>
        <fullName evidence="6">Cell surface protein</fullName>
    </submittedName>
    <submittedName>
        <fullName evidence="4">DUF871 domain-containing protein</fullName>
    </submittedName>
    <submittedName>
        <fullName evidence="9">DUF871 family protein</fullName>
    </submittedName>
    <submittedName>
        <fullName evidence="3">MupG family TIM beta-alpha barrel fold protein</fullName>
    </submittedName>
</protein>
<reference evidence="8 13" key="2">
    <citation type="submission" date="2016-05" db="EMBL/GenBank/DDBJ databases">
        <authorList>
            <person name="Johnson T.J."/>
            <person name="Youmans B.P."/>
            <person name="Case K.A."/>
        </authorList>
    </citation>
    <scope>NUCLEOTIDE SEQUENCE [LARGE SCALE GENOMIC DNA]</scope>
    <source>
        <strain evidence="8 13">UMNLC6</strain>
    </source>
</reference>
<dbReference type="Proteomes" id="UP000324504">
    <property type="component" value="Unassembled WGS sequence"/>
</dbReference>
<dbReference type="EMBL" id="VUAV01000025">
    <property type="protein sequence ID" value="KAA8812639.1"/>
    <property type="molecule type" value="Genomic_DNA"/>
</dbReference>
<dbReference type="InterPro" id="IPR029000">
    <property type="entry name" value="Cyclophilin-like_dom_sf"/>
</dbReference>
<evidence type="ECO:0000259" key="2">
    <source>
        <dbReference type="Pfam" id="PF19200"/>
    </source>
</evidence>
<dbReference type="EMBL" id="DYXB01000033">
    <property type="protein sequence ID" value="HJF09612.1"/>
    <property type="molecule type" value="Genomic_DNA"/>
</dbReference>
<dbReference type="Pfam" id="PF05913">
    <property type="entry name" value="MupG_C"/>
    <property type="match status" value="1"/>
</dbReference>
<evidence type="ECO:0000313" key="14">
    <source>
        <dbReference type="Proteomes" id="UP000289808"/>
    </source>
</evidence>
<reference evidence="11 15" key="3">
    <citation type="submission" date="2017-06" db="EMBL/GenBank/DDBJ databases">
        <authorList>
            <person name="Swanenburg J."/>
            <person name="Kort R."/>
        </authorList>
    </citation>
    <scope>NUCLEOTIDE SEQUENCE [LARGE SCALE GENOMIC DNA]</scope>
    <source>
        <strain evidence="11 15">RL05</strain>
    </source>
</reference>
<reference evidence="9 18" key="7">
    <citation type="submission" date="2020-01" db="EMBL/GenBank/DDBJ databases">
        <title>Complete and circular genome sequences of six lactobacillus isolates from horses.</title>
        <authorList>
            <person name="Hassan H.M."/>
        </authorList>
    </citation>
    <scope>NUCLEOTIDE SEQUENCE [LARGE SCALE GENOMIC DNA]</scope>
    <source>
        <strain evidence="9 18">1D</strain>
    </source>
</reference>
<evidence type="ECO:0000313" key="12">
    <source>
        <dbReference type="Proteomes" id="UP000067598"/>
    </source>
</evidence>
<dbReference type="InterPro" id="IPR017853">
    <property type="entry name" value="GH"/>
</dbReference>
<dbReference type="EMBL" id="SCLX01000092">
    <property type="protein sequence ID" value="RXF55242.1"/>
    <property type="molecule type" value="Genomic_DNA"/>
</dbReference>
<evidence type="ECO:0000313" key="9">
    <source>
        <dbReference type="EMBL" id="QLL74889.1"/>
    </source>
</evidence>
<reference evidence="4 16" key="5">
    <citation type="submission" date="2019-09" db="EMBL/GenBank/DDBJ databases">
        <title>Comparative analysis of L. crispatus genomes revealed niche specific adaptation to different host and body sites.</title>
        <authorList>
            <person name="Pan M."/>
            <person name="Hidalgo-Cantabrana C."/>
            <person name="Barrangou R."/>
        </authorList>
    </citation>
    <scope>NUCLEOTIDE SEQUENCE [LARGE SCALE GENOMIC DNA]</scope>
    <source>
        <strain evidence="4 16">NCK2488</strain>
    </source>
</reference>
<dbReference type="OMA" id="QDCGVDK"/>
<reference evidence="3" key="8">
    <citation type="journal article" date="2021" name="PeerJ">
        <title>Extensive microbial diversity within the chicken gut microbiome revealed by metagenomics and culture.</title>
        <authorList>
            <person name="Gilroy R."/>
            <person name="Ravi A."/>
            <person name="Getino M."/>
            <person name="Pursley I."/>
            <person name="Horton D.L."/>
            <person name="Alikhan N.F."/>
            <person name="Baker D."/>
            <person name="Gharbi K."/>
            <person name="Hall N."/>
            <person name="Watson M."/>
            <person name="Adriaenssens E.M."/>
            <person name="Foster-Nyarko E."/>
            <person name="Jarju S."/>
            <person name="Secka A."/>
            <person name="Antonio M."/>
            <person name="Oren A."/>
            <person name="Chaudhuri R.R."/>
            <person name="La Ragione R."/>
            <person name="Hildebrand F."/>
            <person name="Pallen M.J."/>
        </authorList>
    </citation>
    <scope>NUCLEOTIDE SEQUENCE</scope>
    <source>
        <strain evidence="3">CHK194-22301</strain>
    </source>
</reference>
<dbReference type="Proteomes" id="UP000067598">
    <property type="component" value="Unassembled WGS sequence"/>
</dbReference>
<dbReference type="SUPFAM" id="SSF51445">
    <property type="entry name" value="(Trans)glycosidases"/>
    <property type="match status" value="1"/>
</dbReference>
<dbReference type="Proteomes" id="UP000430323">
    <property type="component" value="Unassembled WGS sequence"/>
</dbReference>
<dbReference type="Proteomes" id="UP000784793">
    <property type="component" value="Unassembled WGS sequence"/>
</dbReference>
<dbReference type="Gene3D" id="3.20.20.70">
    <property type="entry name" value="Aldolase class I"/>
    <property type="match status" value="1"/>
</dbReference>
<evidence type="ECO:0000313" key="3">
    <source>
        <dbReference type="EMBL" id="HJF09612.1"/>
    </source>
</evidence>
<reference evidence="10 14" key="4">
    <citation type="submission" date="2019-01" db="EMBL/GenBank/DDBJ databases">
        <title>The genome sequence of Lactobacillus crispatus L49.</title>
        <authorList>
            <person name="Zhong J."/>
            <person name="Zhang J."/>
        </authorList>
    </citation>
    <scope>NUCLEOTIDE SEQUENCE [LARGE SCALE GENOMIC DNA]</scope>
    <source>
        <strain evidence="10 14">L49</strain>
    </source>
</reference>
<dbReference type="RefSeq" id="WP_005720009.1">
    <property type="nucleotide sequence ID" value="NZ_AP025162.1"/>
</dbReference>
<dbReference type="EMBL" id="LJGP01000008">
    <property type="protein sequence ID" value="KWU04462.1"/>
    <property type="molecule type" value="Genomic_DNA"/>
</dbReference>
<evidence type="ECO:0000259" key="1">
    <source>
        <dbReference type="Pfam" id="PF05913"/>
    </source>
</evidence>
<dbReference type="Gene3D" id="2.40.100.10">
    <property type="entry name" value="Cyclophilin-like"/>
    <property type="match status" value="1"/>
</dbReference>
<reference evidence="5 17" key="6">
    <citation type="submission" date="2019-09" db="EMBL/GenBank/DDBJ databases">
        <title>Investigation of probiotic properties of different lactic acid bacteria.</title>
        <authorList>
            <person name="Jaomanjaka F."/>
            <person name="Blanc P."/>
        </authorList>
    </citation>
    <scope>NUCLEOTIDE SEQUENCE [LARGE SCALE GENOMIC DNA]</scope>
    <source>
        <strain evidence="5 17">BIO6272</strain>
    </source>
</reference>
<dbReference type="Proteomes" id="UP000295195">
    <property type="component" value="Unassembled WGS sequence"/>
</dbReference>
<dbReference type="Proteomes" id="UP001434419">
    <property type="component" value="Unassembled WGS sequence"/>
</dbReference>
<evidence type="ECO:0000313" key="4">
    <source>
        <dbReference type="EMBL" id="KAA8812639.1"/>
    </source>
</evidence>
<dbReference type="STRING" id="47770.GCA_001567095_01769"/>
<accession>A0A109DFG4</accession>
<dbReference type="PANTHER" id="PTHR38435">
    <property type="match status" value="1"/>
</dbReference>
<evidence type="ECO:0000313" key="5">
    <source>
        <dbReference type="EMBL" id="KAB1976694.1"/>
    </source>
</evidence>
<dbReference type="SUPFAM" id="SSF50891">
    <property type="entry name" value="Cyclophilin-like"/>
    <property type="match status" value="1"/>
</dbReference>
<dbReference type="EMBL" id="NKLP01000183">
    <property type="protein sequence ID" value="TDN29736.1"/>
    <property type="molecule type" value="Genomic_DNA"/>
</dbReference>
<reference evidence="6 12" key="1">
    <citation type="journal article" date="2016" name="Microbiology (Mosc.)">
        <title>Comparison of Lactobacillus crispatus isolates from Lactobacillus-dominated vaginal microbiomes with isolates from microbiomes containing bacterial vaginosis-associated bacteria.</title>
        <authorList>
            <person name="Abdelmaksoud A.A."/>
            <person name="Koparde V.N."/>
            <person name="Sheth N.U."/>
            <person name="Serrano M.G."/>
            <person name="Glascock A.L."/>
            <person name="Fettweis J.M."/>
            <person name="Strauss Iii J.F."/>
            <person name="Buck G.A."/>
            <person name="Jefferson K.K."/>
        </authorList>
    </citation>
    <scope>NUCLEOTIDE SEQUENCE [LARGE SCALE GENOMIC DNA]</scope>
    <source>
        <strain evidence="6 12">VMC3</strain>
    </source>
</reference>
<dbReference type="EMBL" id="CP047415">
    <property type="protein sequence ID" value="QLL74889.1"/>
    <property type="molecule type" value="Genomic_DNA"/>
</dbReference>
<evidence type="ECO:0000313" key="19">
    <source>
        <dbReference type="Proteomes" id="UP001434419"/>
    </source>
</evidence>
<proteinExistence type="predicted"/>
<dbReference type="Proteomes" id="UP000198437">
    <property type="component" value="Unassembled WGS sequence"/>
</dbReference>
<dbReference type="InterPro" id="IPR043894">
    <property type="entry name" value="MupG_C"/>
</dbReference>
<evidence type="ECO:0000313" key="16">
    <source>
        <dbReference type="Proteomes" id="UP000324504"/>
    </source>
</evidence>
<evidence type="ECO:0000313" key="18">
    <source>
        <dbReference type="Proteomes" id="UP000510660"/>
    </source>
</evidence>
<keyword evidence="19" id="KW-1185">Reference proteome</keyword>
<dbReference type="GeneID" id="69824270"/>
<dbReference type="Proteomes" id="UP000510660">
    <property type="component" value="Chromosome"/>
</dbReference>
<evidence type="ECO:0000313" key="8">
    <source>
        <dbReference type="EMBL" id="OXC21816.1"/>
    </source>
</evidence>
<dbReference type="EMBL" id="JBETVU010000012">
    <property type="protein sequence ID" value="MES5150248.1"/>
    <property type="molecule type" value="Genomic_DNA"/>
</dbReference>
<feature type="domain" description="6-phospho-N-acetylmuramidase C-terminal" evidence="1">
    <location>
        <begin position="251"/>
        <end position="345"/>
    </location>
</feature>
<dbReference type="Pfam" id="PF19200">
    <property type="entry name" value="MupG_N"/>
    <property type="match status" value="1"/>
</dbReference>
<evidence type="ECO:0000313" key="17">
    <source>
        <dbReference type="Proteomes" id="UP000430323"/>
    </source>
</evidence>
<reference evidence="3" key="9">
    <citation type="submission" date="2021-09" db="EMBL/GenBank/DDBJ databases">
        <authorList>
            <person name="Gilroy R."/>
        </authorList>
    </citation>
    <scope>NUCLEOTIDE SEQUENCE</scope>
    <source>
        <strain evidence="3">CHK194-22301</strain>
    </source>
</reference>
<reference evidence="7" key="10">
    <citation type="submission" date="2024-06" db="EMBL/GenBank/DDBJ databases">
        <title>Vaginal Lactobacillus fatty acid response mechanisms reveal a metabolite-targeted strategy for bacterial vaginosis treatment.</title>
        <authorList>
            <person name="Zhu M."/>
            <person name="Blainey P.C."/>
            <person name="Bloom S.M."/>
            <person name="Kwon D.S."/>
        </authorList>
    </citation>
    <scope>NUCLEOTIDE SEQUENCE</scope>
    <source>
        <strain evidence="7">194_F1_1</strain>
    </source>
</reference>
<dbReference type="InterPro" id="IPR013785">
    <property type="entry name" value="Aldolase_TIM"/>
</dbReference>
<dbReference type="InterPro" id="IPR043797">
    <property type="entry name" value="MupG_N"/>
</dbReference>
<evidence type="ECO:0000313" key="15">
    <source>
        <dbReference type="Proteomes" id="UP000295195"/>
    </source>
</evidence>
<organism evidence="6 12">
    <name type="scientific">Lactobacillus crispatus</name>
    <dbReference type="NCBI Taxonomy" id="47770"/>
    <lineage>
        <taxon>Bacteria</taxon>
        <taxon>Bacillati</taxon>
        <taxon>Bacillota</taxon>
        <taxon>Bacilli</taxon>
        <taxon>Lactobacillales</taxon>
        <taxon>Lactobacillaceae</taxon>
        <taxon>Lactobacillus</taxon>
    </lineage>
</organism>
<gene>
    <name evidence="7" type="ORF">ABVC42_10085</name>
    <name evidence="6" type="ORF">AEL95_02495</name>
    <name evidence="8" type="ORF">AYP82_10120</name>
    <name evidence="11" type="ORF">CEE75_10045</name>
    <name evidence="10" type="ORF">ERD32_10770</name>
    <name evidence="4" type="ORF">F1C09_05480</name>
    <name evidence="5" type="ORF">F8251_05745</name>
    <name evidence="9" type="ORF">GTO85_11390</name>
    <name evidence="3" type="ORF">K8V23_02235</name>
</gene>
<evidence type="ECO:0000313" key="13">
    <source>
        <dbReference type="Proteomes" id="UP000198437"/>
    </source>
</evidence>
<dbReference type="Proteomes" id="UP000289808">
    <property type="component" value="Unassembled WGS sequence"/>
</dbReference>
<evidence type="ECO:0000313" key="10">
    <source>
        <dbReference type="EMBL" id="RXF55242.1"/>
    </source>
</evidence>
<evidence type="ECO:0000313" key="11">
    <source>
        <dbReference type="EMBL" id="TDN29736.1"/>
    </source>
</evidence>
<dbReference type="EMBL" id="LYQW01000037">
    <property type="protein sequence ID" value="OXC21816.1"/>
    <property type="molecule type" value="Genomic_DNA"/>
</dbReference>
<dbReference type="PATRIC" id="fig|47770.28.peg.2100"/>
<dbReference type="AlphaFoldDB" id="A0A109DFG4"/>
<dbReference type="PANTHER" id="PTHR38435:SF2">
    <property type="entry name" value="DUF871 DOMAIN-CONTAINING PROTEIN"/>
    <property type="match status" value="1"/>
</dbReference>
<evidence type="ECO:0000313" key="6">
    <source>
        <dbReference type="EMBL" id="KWU04462.1"/>
    </source>
</evidence>
<dbReference type="InterPro" id="IPR008589">
    <property type="entry name" value="MupG"/>
</dbReference>